<keyword evidence="3 7" id="KW-0808">Transferase</keyword>
<comment type="similarity">
    <text evidence="7">Belongs to the class IV-like SAM-binding methyltransferase superfamily. RNA methyltransferase TrmH family.</text>
</comment>
<dbReference type="Proteomes" id="UP000004892">
    <property type="component" value="Unassembled WGS sequence"/>
</dbReference>
<dbReference type="eggNOG" id="COG0566">
    <property type="taxonomic scope" value="Bacteria"/>
</dbReference>
<comment type="caution">
    <text evidence="7">Lacks conserved residue(s) required for the propagation of feature annotation.</text>
</comment>
<dbReference type="GO" id="GO:0000049">
    <property type="term" value="F:tRNA binding"/>
    <property type="evidence" value="ECO:0007669"/>
    <property type="project" value="UniProtKB-UniRule"/>
</dbReference>
<sequence>MRTEQEKVEYLKNFVTDEKNALFSRLIRERTEYVTLVLEDLYQSHNQSAVMRTADCMGVQSVHIIENRNKYDVTSTVSQGAREWLTLHRYRGEKNNTPAALRQLRQQGYRIIATTPHSRDTLIDDLDLKKGKMAFFFGTELTGLSEDVIREADEFVKVPMYGFTESLNVSVCAALIMYSVMQRLRESDLDWHLSPEEEVKVAFQWYKHAVKASGEILERFEQQKS</sequence>
<dbReference type="InterPro" id="IPR001537">
    <property type="entry name" value="SpoU_MeTrfase"/>
</dbReference>
<evidence type="ECO:0000313" key="9">
    <source>
        <dbReference type="EMBL" id="EHP48160.1"/>
    </source>
</evidence>
<dbReference type="InterPro" id="IPR029028">
    <property type="entry name" value="Alpha/beta_knot_MTases"/>
</dbReference>
<dbReference type="PANTHER" id="PTHR43453:SF1">
    <property type="entry name" value="TRNA_RRNA METHYLTRANSFERASE SPOU TYPE DOMAIN-CONTAINING PROTEIN"/>
    <property type="match status" value="1"/>
</dbReference>
<keyword evidence="1 7" id="KW-0820">tRNA-binding</keyword>
<organism evidence="9 10">
    <name type="scientific">Odoribacter laneus YIT 12061</name>
    <dbReference type="NCBI Taxonomy" id="742817"/>
    <lineage>
        <taxon>Bacteria</taxon>
        <taxon>Pseudomonadati</taxon>
        <taxon>Bacteroidota</taxon>
        <taxon>Bacteroidia</taxon>
        <taxon>Bacteroidales</taxon>
        <taxon>Odoribacteraceae</taxon>
        <taxon>Odoribacter</taxon>
    </lineage>
</organism>
<protein>
    <recommendedName>
        <fullName evidence="7">tRNA (guanosine(18)-2'-O)-methyltransferase</fullName>
        <ecNumber evidence="7">2.1.1.34</ecNumber>
    </recommendedName>
    <alternativeName>
        <fullName evidence="7">tRNA [Gm18] methyltransferase</fullName>
    </alternativeName>
</protein>
<dbReference type="HAMAP" id="MF_02060">
    <property type="entry name" value="tRNA_methyltr_TrmH"/>
    <property type="match status" value="1"/>
</dbReference>
<feature type="binding site" evidence="7">
    <location>
        <position position="167"/>
    </location>
    <ligand>
        <name>S-adenosyl-L-methionine</name>
        <dbReference type="ChEBI" id="CHEBI:59789"/>
    </ligand>
</feature>
<dbReference type="PANTHER" id="PTHR43453">
    <property type="entry name" value="RRNA METHYLASE-LIKE"/>
    <property type="match status" value="1"/>
</dbReference>
<evidence type="ECO:0000259" key="8">
    <source>
        <dbReference type="Pfam" id="PF00588"/>
    </source>
</evidence>
<dbReference type="GeneID" id="98068816"/>
<dbReference type="RefSeq" id="WP_009136382.1">
    <property type="nucleotide sequence ID" value="NZ_JH594596.1"/>
</dbReference>
<dbReference type="STRING" id="742817.HMPREF9449_01234"/>
<reference evidence="9 10" key="1">
    <citation type="submission" date="2012-01" db="EMBL/GenBank/DDBJ databases">
        <title>The Genome Sequence of Odoribacter laneus YIT 12061.</title>
        <authorList>
            <consortium name="The Broad Institute Genome Sequencing Platform"/>
            <person name="Earl A."/>
            <person name="Ward D."/>
            <person name="Feldgarden M."/>
            <person name="Gevers D."/>
            <person name="Morotomi M."/>
            <person name="Young S.K."/>
            <person name="Zeng Q."/>
            <person name="Gargeya S."/>
            <person name="Fitzgerald M."/>
            <person name="Haas B."/>
            <person name="Abouelleil A."/>
            <person name="Alvarado L."/>
            <person name="Arachchi H.M."/>
            <person name="Berlin A."/>
            <person name="Chapman S.B."/>
            <person name="Gearin G."/>
            <person name="Goldberg J."/>
            <person name="Griggs A."/>
            <person name="Gujja S."/>
            <person name="Hansen M."/>
            <person name="Heiman D."/>
            <person name="Howarth C."/>
            <person name="Larimer J."/>
            <person name="Lui A."/>
            <person name="MacDonald P.J.P."/>
            <person name="McCowen C."/>
            <person name="Montmayeur A."/>
            <person name="Murphy C."/>
            <person name="Neiman D."/>
            <person name="Pearson M."/>
            <person name="Priest M."/>
            <person name="Roberts A."/>
            <person name="Saif S."/>
            <person name="Shea T."/>
            <person name="Sisk P."/>
            <person name="Stolte C."/>
            <person name="Sykes S."/>
            <person name="Wortman J."/>
            <person name="Nusbaum C."/>
            <person name="Birren B."/>
        </authorList>
    </citation>
    <scope>NUCLEOTIDE SEQUENCE [LARGE SCALE GENOMIC DNA]</scope>
    <source>
        <strain evidence="9 10">YIT 12061</strain>
    </source>
</reference>
<feature type="domain" description="tRNA/rRNA methyltransferase SpoU type" evidence="8">
    <location>
        <begin position="34"/>
        <end position="178"/>
    </location>
</feature>
<gene>
    <name evidence="7" type="primary">trmH</name>
    <name evidence="9" type="ORF">HMPREF9449_01234</name>
</gene>
<dbReference type="InterPro" id="IPR033671">
    <property type="entry name" value="TrmH"/>
</dbReference>
<dbReference type="InterPro" id="IPR029026">
    <property type="entry name" value="tRNA_m1G_MTases_N"/>
</dbReference>
<evidence type="ECO:0000313" key="10">
    <source>
        <dbReference type="Proteomes" id="UP000004892"/>
    </source>
</evidence>
<dbReference type="EC" id="2.1.1.34" evidence="7"/>
<evidence type="ECO:0000256" key="2">
    <source>
        <dbReference type="ARBA" id="ARBA00022603"/>
    </source>
</evidence>
<comment type="catalytic activity">
    <reaction evidence="7">
        <text>guanosine(18) in tRNA + S-adenosyl-L-methionine = 2'-O-methylguanosine(18) in tRNA + S-adenosyl-L-homocysteine + H(+)</text>
        <dbReference type="Rhea" id="RHEA:20077"/>
        <dbReference type="Rhea" id="RHEA-COMP:10190"/>
        <dbReference type="Rhea" id="RHEA-COMP:10192"/>
        <dbReference type="ChEBI" id="CHEBI:15378"/>
        <dbReference type="ChEBI" id="CHEBI:57856"/>
        <dbReference type="ChEBI" id="CHEBI:59789"/>
        <dbReference type="ChEBI" id="CHEBI:74269"/>
        <dbReference type="ChEBI" id="CHEBI:74445"/>
        <dbReference type="EC" id="2.1.1.34"/>
    </reaction>
</comment>
<evidence type="ECO:0000256" key="1">
    <source>
        <dbReference type="ARBA" id="ARBA00022555"/>
    </source>
</evidence>
<proteinExistence type="inferred from homology"/>
<feature type="binding site" evidence="7">
    <location>
        <position position="158"/>
    </location>
    <ligand>
        <name>S-adenosyl-L-methionine</name>
        <dbReference type="ChEBI" id="CHEBI:59789"/>
    </ligand>
</feature>
<evidence type="ECO:0000256" key="7">
    <source>
        <dbReference type="HAMAP-Rule" id="MF_02060"/>
    </source>
</evidence>
<dbReference type="PATRIC" id="fig|742817.3.peg.1310"/>
<comment type="function">
    <text evidence="7">Catalyzes the 2'-O methylation of guanosine at position 18 in tRNA.</text>
</comment>
<evidence type="ECO:0000256" key="4">
    <source>
        <dbReference type="ARBA" id="ARBA00022691"/>
    </source>
</evidence>
<keyword evidence="10" id="KW-1185">Reference proteome</keyword>
<dbReference type="Gene3D" id="3.40.1280.10">
    <property type="match status" value="1"/>
</dbReference>
<dbReference type="GO" id="GO:0002938">
    <property type="term" value="P:tRNA guanine ribose methylation"/>
    <property type="evidence" value="ECO:0007669"/>
    <property type="project" value="UniProtKB-UniRule"/>
</dbReference>
<keyword evidence="2 7" id="KW-0489">Methyltransferase</keyword>
<dbReference type="Pfam" id="PF00588">
    <property type="entry name" value="SpoU_methylase"/>
    <property type="match status" value="1"/>
</dbReference>
<dbReference type="CDD" id="cd18092">
    <property type="entry name" value="SpoU-like_TrmH"/>
    <property type="match status" value="1"/>
</dbReference>
<dbReference type="GO" id="GO:0141100">
    <property type="term" value="F:tRNA (guanine(18)-2'-O)-methyltransferase activity"/>
    <property type="evidence" value="ECO:0007669"/>
    <property type="project" value="UniProtKB-UniRule"/>
</dbReference>
<dbReference type="AlphaFoldDB" id="H1DG48"/>
<evidence type="ECO:0000256" key="3">
    <source>
        <dbReference type="ARBA" id="ARBA00022679"/>
    </source>
</evidence>
<dbReference type="HOGENOM" id="CLU_021322_4_1_10"/>
<dbReference type="EMBL" id="ADMC01000018">
    <property type="protein sequence ID" value="EHP48160.1"/>
    <property type="molecule type" value="Genomic_DNA"/>
</dbReference>
<evidence type="ECO:0000256" key="6">
    <source>
        <dbReference type="ARBA" id="ARBA00022884"/>
    </source>
</evidence>
<keyword evidence="4 7" id="KW-0949">S-adenosyl-L-methionine</keyword>
<comment type="caution">
    <text evidence="9">The sequence shown here is derived from an EMBL/GenBank/DDBJ whole genome shotgun (WGS) entry which is preliminary data.</text>
</comment>
<dbReference type="SUPFAM" id="SSF75217">
    <property type="entry name" value="alpha/beta knot"/>
    <property type="match status" value="1"/>
</dbReference>
<feature type="binding site" evidence="7">
    <location>
        <position position="114"/>
    </location>
    <ligand>
        <name>S-adenosyl-L-methionine</name>
        <dbReference type="ChEBI" id="CHEBI:59789"/>
    </ligand>
</feature>
<keyword evidence="5 7" id="KW-0819">tRNA processing</keyword>
<name>H1DG48_9BACT</name>
<keyword evidence="6 7" id="KW-0694">RNA-binding</keyword>
<evidence type="ECO:0000256" key="5">
    <source>
        <dbReference type="ARBA" id="ARBA00022694"/>
    </source>
</evidence>
<accession>H1DG48</accession>